<keyword evidence="3" id="KW-0808">Transferase</keyword>
<dbReference type="SUPFAM" id="SSF53335">
    <property type="entry name" value="S-adenosyl-L-methionine-dependent methyltransferases"/>
    <property type="match status" value="1"/>
</dbReference>
<dbReference type="CDD" id="cd02440">
    <property type="entry name" value="AdoMet_MTases"/>
    <property type="match status" value="1"/>
</dbReference>
<dbReference type="PIRSF" id="PIRSF003085">
    <property type="entry name" value="CMAS"/>
    <property type="match status" value="1"/>
</dbReference>
<dbReference type="GO" id="GO:0008168">
    <property type="term" value="F:methyltransferase activity"/>
    <property type="evidence" value="ECO:0007669"/>
    <property type="project" value="UniProtKB-KW"/>
</dbReference>
<gene>
    <name evidence="6" type="ORF">EV186_105234</name>
</gene>
<accession>A0A4R6S5H3</accession>
<sequence length="406" mass="44406">MVSTHDRAPGAAQRIANAVTEVLGAPPPVRVRAWDGSVAGPEDGPELVLRSRRAVRHVLWRPGELGLARAYVSGDLDVEGDLQEGLRRAWSAPHRSLTLPAVLRAAAAGLRLGLAGPRPKVPAQEARLRGRLHTQRRDKDAIAHHYDLGNDFYRLVLDETMSYSCGWYRTDSDTLLDAQRAKLDLVCRGLGLRAGMRLLDVGCGWGALVLHAAREYGVRATGVTLSKQQHAFVTARAAELGVADRVTVELRDYRDVRAEPFDAVASIEMGEHVGEGNYAEYLAVLRRAVKPGGPVVLQQMSRGGAPGGGAFIERYIAPDMTMRPLPKTLTHLENAGFEIQRVRAMRTHYARTIDAWAAELERNWDEVVATVGVGWARVWRLYLAGAALAFADNRMGVDQILVTSPA</sequence>
<comment type="similarity">
    <text evidence="1">Belongs to the CFA/CMAS family.</text>
</comment>
<dbReference type="Proteomes" id="UP000295444">
    <property type="component" value="Unassembled WGS sequence"/>
</dbReference>
<evidence type="ECO:0000256" key="4">
    <source>
        <dbReference type="ARBA" id="ARBA00022691"/>
    </source>
</evidence>
<evidence type="ECO:0000256" key="2">
    <source>
        <dbReference type="ARBA" id="ARBA00022603"/>
    </source>
</evidence>
<dbReference type="OrthoDB" id="9782855at2"/>
<keyword evidence="5" id="KW-0443">Lipid metabolism</keyword>
<evidence type="ECO:0000256" key="5">
    <source>
        <dbReference type="ARBA" id="ARBA00023098"/>
    </source>
</evidence>
<keyword evidence="4" id="KW-0949">S-adenosyl-L-methionine</keyword>
<evidence type="ECO:0000313" key="6">
    <source>
        <dbReference type="EMBL" id="TDP95002.1"/>
    </source>
</evidence>
<proteinExistence type="inferred from homology"/>
<dbReference type="Pfam" id="PF02353">
    <property type="entry name" value="CMAS"/>
    <property type="match status" value="1"/>
</dbReference>
<dbReference type="Gene3D" id="3.40.50.150">
    <property type="entry name" value="Vaccinia Virus protein VP39"/>
    <property type="match status" value="1"/>
</dbReference>
<keyword evidence="7" id="KW-1185">Reference proteome</keyword>
<dbReference type="GO" id="GO:0032259">
    <property type="term" value="P:methylation"/>
    <property type="evidence" value="ECO:0007669"/>
    <property type="project" value="UniProtKB-KW"/>
</dbReference>
<dbReference type="PANTHER" id="PTHR43667">
    <property type="entry name" value="CYCLOPROPANE-FATTY-ACYL-PHOSPHOLIPID SYNTHASE"/>
    <property type="match status" value="1"/>
</dbReference>
<name>A0A4R6S5H3_LABRH</name>
<dbReference type="InterPro" id="IPR029063">
    <property type="entry name" value="SAM-dependent_MTases_sf"/>
</dbReference>
<dbReference type="PANTHER" id="PTHR43667:SF1">
    <property type="entry name" value="CYCLOPROPANE-FATTY-ACYL-PHOSPHOLIPID SYNTHASE"/>
    <property type="match status" value="1"/>
</dbReference>
<dbReference type="EMBL" id="SNXZ01000005">
    <property type="protein sequence ID" value="TDP95002.1"/>
    <property type="molecule type" value="Genomic_DNA"/>
</dbReference>
<protein>
    <submittedName>
        <fullName evidence="6">Cyclopropane-fatty-acyl-phospholipid synthase</fullName>
    </submittedName>
</protein>
<evidence type="ECO:0000313" key="7">
    <source>
        <dbReference type="Proteomes" id="UP000295444"/>
    </source>
</evidence>
<dbReference type="AlphaFoldDB" id="A0A4R6S5H3"/>
<evidence type="ECO:0000256" key="3">
    <source>
        <dbReference type="ARBA" id="ARBA00022679"/>
    </source>
</evidence>
<reference evidence="6 7" key="1">
    <citation type="submission" date="2019-03" db="EMBL/GenBank/DDBJ databases">
        <title>Genomic Encyclopedia of Type Strains, Phase IV (KMG-IV): sequencing the most valuable type-strain genomes for metagenomic binning, comparative biology and taxonomic classification.</title>
        <authorList>
            <person name="Goeker M."/>
        </authorList>
    </citation>
    <scope>NUCLEOTIDE SEQUENCE [LARGE SCALE GENOMIC DNA]</scope>
    <source>
        <strain evidence="6 7">DSM 45361</strain>
    </source>
</reference>
<evidence type="ECO:0000256" key="1">
    <source>
        <dbReference type="ARBA" id="ARBA00010815"/>
    </source>
</evidence>
<comment type="caution">
    <text evidence="6">The sequence shown here is derived from an EMBL/GenBank/DDBJ whole genome shotgun (WGS) entry which is preliminary data.</text>
</comment>
<dbReference type="GO" id="GO:0008610">
    <property type="term" value="P:lipid biosynthetic process"/>
    <property type="evidence" value="ECO:0007669"/>
    <property type="project" value="InterPro"/>
</dbReference>
<dbReference type="InterPro" id="IPR050723">
    <property type="entry name" value="CFA/CMAS"/>
</dbReference>
<dbReference type="InterPro" id="IPR003333">
    <property type="entry name" value="CMAS"/>
</dbReference>
<organism evidence="6 7">
    <name type="scientific">Labedaea rhizosphaerae</name>
    <dbReference type="NCBI Taxonomy" id="598644"/>
    <lineage>
        <taxon>Bacteria</taxon>
        <taxon>Bacillati</taxon>
        <taxon>Actinomycetota</taxon>
        <taxon>Actinomycetes</taxon>
        <taxon>Pseudonocardiales</taxon>
        <taxon>Pseudonocardiaceae</taxon>
        <taxon>Labedaea</taxon>
    </lineage>
</organism>
<keyword evidence="2" id="KW-0489">Methyltransferase</keyword>
<dbReference type="RefSeq" id="WP_133852399.1">
    <property type="nucleotide sequence ID" value="NZ_SNXZ01000005.1"/>
</dbReference>